<dbReference type="SUPFAM" id="SSF48726">
    <property type="entry name" value="Immunoglobulin"/>
    <property type="match status" value="3"/>
</dbReference>
<dbReference type="CDD" id="cd00096">
    <property type="entry name" value="Ig"/>
    <property type="match status" value="1"/>
</dbReference>
<dbReference type="SUPFAM" id="SSF50965">
    <property type="entry name" value="Galactose oxidase, central domain"/>
    <property type="match status" value="1"/>
</dbReference>
<reference evidence="3" key="1">
    <citation type="submission" date="2022-10" db="EMBL/GenBank/DDBJ databases">
        <title>Luteolibacter sp. GHJ8, whole genome shotgun sequencing project.</title>
        <authorList>
            <person name="Zhao G."/>
            <person name="Shen L."/>
        </authorList>
    </citation>
    <scope>NUCLEOTIDE SEQUENCE</scope>
    <source>
        <strain evidence="3">GHJ8</strain>
    </source>
</reference>
<evidence type="ECO:0000313" key="3">
    <source>
        <dbReference type="EMBL" id="MCW1913392.1"/>
    </source>
</evidence>
<dbReference type="PANTHER" id="PTHR45080:SF32">
    <property type="entry name" value="MAM DOMAIN CONTAINING GLYCOSYLPHOSPHATIDYLINOSITOL ANCHOR 1"/>
    <property type="match status" value="1"/>
</dbReference>
<dbReference type="InterPro" id="IPR050958">
    <property type="entry name" value="Cell_Adh-Cytoskel_Orgn"/>
</dbReference>
<dbReference type="PROSITE" id="PS50835">
    <property type="entry name" value="IG_LIKE"/>
    <property type="match status" value="1"/>
</dbReference>
<dbReference type="SMART" id="SM00408">
    <property type="entry name" value="IGc2"/>
    <property type="match status" value="3"/>
</dbReference>
<keyword evidence="4" id="KW-1185">Reference proteome</keyword>
<evidence type="ECO:0000259" key="2">
    <source>
        <dbReference type="PROSITE" id="PS50835"/>
    </source>
</evidence>
<evidence type="ECO:0000313" key="4">
    <source>
        <dbReference type="Proteomes" id="UP001165653"/>
    </source>
</evidence>
<dbReference type="InterPro" id="IPR015915">
    <property type="entry name" value="Kelch-typ_b-propeller"/>
</dbReference>
<dbReference type="InterPro" id="IPR003598">
    <property type="entry name" value="Ig_sub2"/>
</dbReference>
<dbReference type="EMBL" id="JAPDDR010000003">
    <property type="protein sequence ID" value="MCW1913392.1"/>
    <property type="molecule type" value="Genomic_DNA"/>
</dbReference>
<keyword evidence="1" id="KW-0732">Signal</keyword>
<proteinExistence type="predicted"/>
<dbReference type="SMART" id="SM00409">
    <property type="entry name" value="IG"/>
    <property type="match status" value="3"/>
</dbReference>
<dbReference type="InterPro" id="IPR003599">
    <property type="entry name" value="Ig_sub"/>
</dbReference>
<accession>A0ABT3G0P0</accession>
<organism evidence="3 4">
    <name type="scientific">Luteolibacter rhizosphaerae</name>
    <dbReference type="NCBI Taxonomy" id="2989719"/>
    <lineage>
        <taxon>Bacteria</taxon>
        <taxon>Pseudomonadati</taxon>
        <taxon>Verrucomicrobiota</taxon>
        <taxon>Verrucomicrobiia</taxon>
        <taxon>Verrucomicrobiales</taxon>
        <taxon>Verrucomicrobiaceae</taxon>
        <taxon>Luteolibacter</taxon>
    </lineage>
</organism>
<dbReference type="Gene3D" id="2.60.40.10">
    <property type="entry name" value="Immunoglobulins"/>
    <property type="match status" value="3"/>
</dbReference>
<dbReference type="RefSeq" id="WP_264512797.1">
    <property type="nucleotide sequence ID" value="NZ_JAPDDR010000003.1"/>
</dbReference>
<gene>
    <name evidence="3" type="ORF">OJ996_07400</name>
</gene>
<dbReference type="Gene3D" id="2.120.10.80">
    <property type="entry name" value="Kelch-type beta propeller"/>
    <property type="match status" value="1"/>
</dbReference>
<comment type="caution">
    <text evidence="3">The sequence shown here is derived from an EMBL/GenBank/DDBJ whole genome shotgun (WGS) entry which is preliminary data.</text>
</comment>
<evidence type="ECO:0000256" key="1">
    <source>
        <dbReference type="SAM" id="SignalP"/>
    </source>
</evidence>
<feature type="domain" description="Ig-like" evidence="2">
    <location>
        <begin position="704"/>
        <end position="827"/>
    </location>
</feature>
<feature type="signal peptide" evidence="1">
    <location>
        <begin position="1"/>
        <end position="21"/>
    </location>
</feature>
<dbReference type="InterPro" id="IPR007110">
    <property type="entry name" value="Ig-like_dom"/>
</dbReference>
<dbReference type="Pfam" id="PF13927">
    <property type="entry name" value="Ig_3"/>
    <property type="match status" value="1"/>
</dbReference>
<dbReference type="Proteomes" id="UP001165653">
    <property type="component" value="Unassembled WGS sequence"/>
</dbReference>
<sequence length="1331" mass="144895">MNTLLRAILSLGVLSFLAASAAAEEPVIFESARMYANFDGIHNGQFQTQAAPPSVSGGVGKQGILQVVNSVAAYYPKTGNESRTPLWHMSLTGAASAFPTSVSTFDPRAWYDPSADRFVMTILEIKNTAPKSSTLHLAVSKTGHPDGIINSGNRVFDPAEWHRYRYDLTRSGSLGGDFPTLTGDAGHLHVTLNFLEIADAALNRRFIGGIQQAGIFVFDKPALYGGVGAAPDGSAPPPAPQTYFPSSTDGSIQPAMQRWETLAPGWWNHAWFSSLDQDAVDTFLDSYFISYPGGTGFATDDDQTALDDVAMGDPVPQPGGAPPIGVEWDRLSSVAREQGEMIAAFTGEWHQGYPVVHTAALRPLTGETTLLAATHHDQGFLPTIASGYDRFCMVYTHADAGDNPTTKMALVRRVNSETGFTTPVTTTLMRSAVPYFGDLVPGESYTRWARYAHVSQDPVDQTFWICYPYARGTGPNQWGTRWFNVTTLTNPATADIPEFTKHPYVTAQADPTPQNGTLLPQGETGLPVRTIKVPQGYQASLNVEVVKKISRDPWIALVTWLKNGVVIPNLYDQRLNFPSVTLADQGYYQVVAKNEVGELIYSEEIFLDVVVPPSATIAQNKLRLYPGANGYLEVIPNPAQLAEMDELAYSWNRSGGTDVLSGKVKAFLGINSAAGAAAVDGYWTCTVANLACSTQVSAEVIAGPRINNGPLVPGNGQVLGPSLELSVEATGIHNAGGSTTTRPDFPGYEATQWRQAVATGIHSVTWRKDGVPLPIGGRFTTSGSAASDTWRLFIANPDYEDEGLYDCIVTDIWGAGRAVTSGKRELLLNPLAPPYITILKGQGPEQRTNSGMVYDSRRKRTVIFGGEAFGYSPRSTFNTPMHFTSNDTWEWDGKVWLKRNPANRPPPMSSFGIAYDSIRGRTVVFGGYKDTPPNYQPGYEVIHNDVWEWDGNDWTKITPPSSPPARLNPIMCFDSIRGEVLMLGGGNFNPEPSDYYGARKTLWGWNGSQWTQRGVLPNGNQSPFVSGFNAFGFDPVRGVAVLFGHFDDTSYPVWEWNGSAWNKIVPPLALRVVDSRYAAFPFYDPVRRRIGLPIITNNLFPPSSQSIPVVVWWDGASFIRGDTSTIDDINNTVITNAEGGPTGQISDMAAFDADRRCLVWHDLQGFLNTGAAYTREMHFSAKVKHLHQPAEVSFAPNGTLQLRSINAGLRPLTYQWYRNGVLITDGGHFSGATTATLTITGATAADAGIYTVRVTNAGNQIDTPQIHVVVQGNGLAIESQGNNLVLTWPGTNGILETSTTLTGTWTPLYGATSPYPISKDEPRRFFRVRYP</sequence>
<dbReference type="InterPro" id="IPR036179">
    <property type="entry name" value="Ig-like_dom_sf"/>
</dbReference>
<dbReference type="InterPro" id="IPR013783">
    <property type="entry name" value="Ig-like_fold"/>
</dbReference>
<dbReference type="PANTHER" id="PTHR45080">
    <property type="entry name" value="CONTACTIN 5"/>
    <property type="match status" value="1"/>
</dbReference>
<dbReference type="InterPro" id="IPR011043">
    <property type="entry name" value="Gal_Oxase/kelch_b-propeller"/>
</dbReference>
<feature type="chain" id="PRO_5047333271" description="Ig-like domain-containing protein" evidence="1">
    <location>
        <begin position="22"/>
        <end position="1331"/>
    </location>
</feature>
<name>A0ABT3G0P0_9BACT</name>
<protein>
    <recommendedName>
        <fullName evidence="2">Ig-like domain-containing protein</fullName>
    </recommendedName>
</protein>